<dbReference type="AlphaFoldDB" id="A0A517R819"/>
<dbReference type="RefSeq" id="WP_145209303.1">
    <property type="nucleotide sequence ID" value="NZ_CP036269.1"/>
</dbReference>
<dbReference type="PANTHER" id="PTHR34978:SF3">
    <property type="entry name" value="SLR0241 PROTEIN"/>
    <property type="match status" value="1"/>
</dbReference>
<protein>
    <submittedName>
        <fullName evidence="4">Regulatory protein BlaR1</fullName>
    </submittedName>
</protein>
<keyword evidence="2" id="KW-1133">Transmembrane helix</keyword>
<dbReference type="PANTHER" id="PTHR34978">
    <property type="entry name" value="POSSIBLE SENSOR-TRANSDUCER PROTEIN BLAR"/>
    <property type="match status" value="1"/>
</dbReference>
<dbReference type="InterPro" id="IPR013784">
    <property type="entry name" value="Carb-bd-like_fold"/>
</dbReference>
<dbReference type="Proteomes" id="UP000317171">
    <property type="component" value="Chromosome"/>
</dbReference>
<sequence>MTWHTLIDPAFSGRLCLTLMHSIWQVSLLALVVWSLDRFWRNASVERRYTLHVIALVTALVAVPVTYQLLHRVEPVRNTSGESPVRMIYVKPQPTSLSNTPVKIERIDSRETLTSESQTQQVRQIQPTDVTSTLLVPPTTLNPPTQWLWLAPWIMAIYAAGVALMLTRLIIASIRANRLGSQAVLISEGPLVEALRSLAQQWSMKVVPALARAEQIVVPKVIGIIRPTILLPASTISGLTTEELELILAHELAHVRRYDMWIYLLQRFAEAILFFNPPLWYLSRRISVLREFCCDEMACQTPSTSASSSAFESRVEYATALLRIAELAKRNSTTTPDLSSLAASGKSPSEMRQRVARLFGEPLREPLRVSRTGVLALLALTLALPLVSLVSTSTAQTVTKKEEPAKKTVTQKTPPPTNNTSKAKEDSRTFRLNVVDSAGKPVPNALIEARTDPAVTPEQIQRGKYVRKSTYGPYVRTDKKGVLQLTVPTRLKRFNLNIKQPGYGPYWATWSLVPHRDPIPTEFTAQLDKAWTVGGTVVDEAGKPIAGARVSPSLKFKKRPSDSSELGVGTRITTDANGQWRYPHIPVSKSEVYIAVNHPEYRAWRNRIARSEFTVKKNQKPTGRIVLDRGLTIVGVVADEQGNPILGALVRTKFANEIRKATTDENGVYILSGCEPRMARVVVSANGRALELQEVRVDPEMEPVDFILKPGGKIRVRVVDEQGKGVPKARIFFQRWRGHIQYFEFDHISQYADENGVWEWNEAPLDEFQADICRTGGMQLTDQSLQAREEEYVFAPPKTLVISGKVIDAKTKQPVKKFHVTHGYPLDKEQSHIFWNTTDRFESLDGQYQLRINRDAPINKVRIEADGYQVATSREIKPDEGNVSFDFALEPAEDIASHIQTPTGKPAADAEITIGIAGTQIAIMNGKVRNLSTYATTVHADADGLFNIPPRQESFQLVITHPTGFAYLSSENGKLPNPIKLTAWARLEGTFRVANQIAPNVTLSIQGNGINVYEEDNPHIYTRNQVKTDQNGRYVFERVFPGNGYVGRNITFMVNEGATEVTSAIQIPQQFEAGKTITLDLGRSGRPVIGKLVPPETFQGKVIWPFATLRAYRYMEPPAIVSLMNTLQNDPVQYQTWFDNWKQSPKYAEEKAAIEEYQRANEKLRAETPHLVATMDRDGSFRIDNTPPGTYSMSVYFYEGNQNPGPLIDHIFSVPPAEKNGETEPVDLGTLPLK</sequence>
<keyword evidence="2" id="KW-0812">Transmembrane</keyword>
<feature type="region of interest" description="Disordered" evidence="1">
    <location>
        <begin position="394"/>
        <end position="426"/>
    </location>
</feature>
<dbReference type="KEGG" id="gaz:Pan241w_00820"/>
<accession>A0A517R819</accession>
<dbReference type="OrthoDB" id="279966at2"/>
<keyword evidence="5" id="KW-1185">Reference proteome</keyword>
<dbReference type="EMBL" id="CP036269">
    <property type="protein sequence ID" value="QDT40029.1"/>
    <property type="molecule type" value="Genomic_DNA"/>
</dbReference>
<dbReference type="InterPro" id="IPR008969">
    <property type="entry name" value="CarboxyPept-like_regulatory"/>
</dbReference>
<feature type="transmembrane region" description="Helical" evidence="2">
    <location>
        <begin position="12"/>
        <end position="37"/>
    </location>
</feature>
<keyword evidence="2" id="KW-0472">Membrane</keyword>
<dbReference type="Gene3D" id="3.30.2010.10">
    <property type="entry name" value="Metalloproteases ('zincins'), catalytic domain"/>
    <property type="match status" value="1"/>
</dbReference>
<evidence type="ECO:0000313" key="5">
    <source>
        <dbReference type="Proteomes" id="UP000317171"/>
    </source>
</evidence>
<reference evidence="4 5" key="1">
    <citation type="submission" date="2019-02" db="EMBL/GenBank/DDBJ databases">
        <title>Deep-cultivation of Planctomycetes and their phenomic and genomic characterization uncovers novel biology.</title>
        <authorList>
            <person name="Wiegand S."/>
            <person name="Jogler M."/>
            <person name="Boedeker C."/>
            <person name="Pinto D."/>
            <person name="Vollmers J."/>
            <person name="Rivas-Marin E."/>
            <person name="Kohn T."/>
            <person name="Peeters S.H."/>
            <person name="Heuer A."/>
            <person name="Rast P."/>
            <person name="Oberbeckmann S."/>
            <person name="Bunk B."/>
            <person name="Jeske O."/>
            <person name="Meyerdierks A."/>
            <person name="Storesund J.E."/>
            <person name="Kallscheuer N."/>
            <person name="Luecker S."/>
            <person name="Lage O.M."/>
            <person name="Pohl T."/>
            <person name="Merkel B.J."/>
            <person name="Hornburger P."/>
            <person name="Mueller R.-W."/>
            <person name="Bruemmer F."/>
            <person name="Labrenz M."/>
            <person name="Spormann A.M."/>
            <person name="Op den Camp H."/>
            <person name="Overmann J."/>
            <person name="Amann R."/>
            <person name="Jetten M.S.M."/>
            <person name="Mascher T."/>
            <person name="Medema M.H."/>
            <person name="Devos D.P."/>
            <person name="Kaster A.-K."/>
            <person name="Ovreas L."/>
            <person name="Rohde M."/>
            <person name="Galperin M.Y."/>
            <person name="Jogler C."/>
        </authorList>
    </citation>
    <scope>NUCLEOTIDE SEQUENCE [LARGE SCALE GENOMIC DNA]</scope>
    <source>
        <strain evidence="4 5">Pan241w</strain>
    </source>
</reference>
<feature type="transmembrane region" description="Helical" evidence="2">
    <location>
        <begin position="147"/>
        <end position="171"/>
    </location>
</feature>
<evidence type="ECO:0000259" key="3">
    <source>
        <dbReference type="Pfam" id="PF05569"/>
    </source>
</evidence>
<dbReference type="GO" id="GO:0030246">
    <property type="term" value="F:carbohydrate binding"/>
    <property type="evidence" value="ECO:0007669"/>
    <property type="project" value="InterPro"/>
</dbReference>
<dbReference type="Gene3D" id="2.60.40.1120">
    <property type="entry name" value="Carboxypeptidase-like, regulatory domain"/>
    <property type="match status" value="2"/>
</dbReference>
<evidence type="ECO:0000313" key="4">
    <source>
        <dbReference type="EMBL" id="QDT40029.1"/>
    </source>
</evidence>
<feature type="transmembrane region" description="Helical" evidence="2">
    <location>
        <begin position="373"/>
        <end position="391"/>
    </location>
</feature>
<dbReference type="Pfam" id="PF13620">
    <property type="entry name" value="CarboxypepD_reg"/>
    <property type="match status" value="1"/>
</dbReference>
<feature type="transmembrane region" description="Helical" evidence="2">
    <location>
        <begin position="49"/>
        <end position="70"/>
    </location>
</feature>
<evidence type="ECO:0000256" key="2">
    <source>
        <dbReference type="SAM" id="Phobius"/>
    </source>
</evidence>
<dbReference type="SUPFAM" id="SSF49452">
    <property type="entry name" value="Starch-binding domain-like"/>
    <property type="match status" value="1"/>
</dbReference>
<dbReference type="InterPro" id="IPR008756">
    <property type="entry name" value="Peptidase_M56"/>
</dbReference>
<name>A0A517R819_9PLAN</name>
<feature type="domain" description="Peptidase M56" evidence="3">
    <location>
        <begin position="18"/>
        <end position="355"/>
    </location>
</feature>
<dbReference type="CDD" id="cd07341">
    <property type="entry name" value="M56_BlaR1_MecR1_like"/>
    <property type="match status" value="1"/>
</dbReference>
<proteinExistence type="predicted"/>
<evidence type="ECO:0000256" key="1">
    <source>
        <dbReference type="SAM" id="MobiDB-lite"/>
    </source>
</evidence>
<dbReference type="SUPFAM" id="SSF49464">
    <property type="entry name" value="Carboxypeptidase regulatory domain-like"/>
    <property type="match status" value="1"/>
</dbReference>
<dbReference type="InterPro" id="IPR052173">
    <property type="entry name" value="Beta-lactam_resp_regulator"/>
</dbReference>
<organism evidence="4 5">
    <name type="scientific">Gimesia alba</name>
    <dbReference type="NCBI Taxonomy" id="2527973"/>
    <lineage>
        <taxon>Bacteria</taxon>
        <taxon>Pseudomonadati</taxon>
        <taxon>Planctomycetota</taxon>
        <taxon>Planctomycetia</taxon>
        <taxon>Planctomycetales</taxon>
        <taxon>Planctomycetaceae</taxon>
        <taxon>Gimesia</taxon>
    </lineage>
</organism>
<dbReference type="Pfam" id="PF05569">
    <property type="entry name" value="Peptidase_M56"/>
    <property type="match status" value="1"/>
</dbReference>
<gene>
    <name evidence="4" type="primary">blaR1_2</name>
    <name evidence="4" type="ORF">Pan241w_00820</name>
</gene>